<dbReference type="InterPro" id="IPR036291">
    <property type="entry name" value="NAD(P)-bd_dom_sf"/>
</dbReference>
<dbReference type="RefSeq" id="WP_134082154.1">
    <property type="nucleotide sequence ID" value="NZ_SOQX01000002.1"/>
</dbReference>
<dbReference type="PANTHER" id="PTHR43612">
    <property type="entry name" value="TRIFUNCTIONAL ENZYME SUBUNIT ALPHA"/>
    <property type="match status" value="1"/>
</dbReference>
<evidence type="ECO:0000256" key="4">
    <source>
        <dbReference type="ARBA" id="ARBA00012076"/>
    </source>
</evidence>
<dbReference type="SUPFAM" id="SSF51735">
    <property type="entry name" value="NAD(P)-binding Rossmann-fold domains"/>
    <property type="match status" value="1"/>
</dbReference>
<dbReference type="Proteomes" id="UP000294914">
    <property type="component" value="Unassembled WGS sequence"/>
</dbReference>
<evidence type="ECO:0000256" key="12">
    <source>
        <dbReference type="ARBA" id="ARBA00049556"/>
    </source>
</evidence>
<dbReference type="CDD" id="cd06558">
    <property type="entry name" value="crotonase-like"/>
    <property type="match status" value="1"/>
</dbReference>
<evidence type="ECO:0000259" key="13">
    <source>
        <dbReference type="Pfam" id="PF00725"/>
    </source>
</evidence>
<protein>
    <recommendedName>
        <fullName evidence="4">enoyl-CoA hydratase</fullName>
        <ecNumber evidence="4">4.2.1.17</ecNumber>
    </recommendedName>
</protein>
<keyword evidence="6" id="KW-0442">Lipid degradation</keyword>
<dbReference type="OrthoDB" id="5389341at2"/>
<keyword evidence="7" id="KW-0560">Oxidoreductase</keyword>
<evidence type="ECO:0000256" key="1">
    <source>
        <dbReference type="ARBA" id="ARBA00005005"/>
    </source>
</evidence>
<dbReference type="Pfam" id="PF00725">
    <property type="entry name" value="3HCDH"/>
    <property type="match status" value="1"/>
</dbReference>
<dbReference type="InterPro" id="IPR029045">
    <property type="entry name" value="ClpP/crotonase-like_dom_sf"/>
</dbReference>
<dbReference type="InterPro" id="IPR008927">
    <property type="entry name" value="6-PGluconate_DH-like_C_sf"/>
</dbReference>
<name>A0A4R8IY79_9GAMM</name>
<keyword evidence="16" id="KW-1185">Reference proteome</keyword>
<comment type="pathway">
    <text evidence="1">Lipid metabolism; fatty acid beta-oxidation.</text>
</comment>
<feature type="domain" description="3-hydroxyacyl-CoA dehydrogenase NAD binding" evidence="14">
    <location>
        <begin position="308"/>
        <end position="480"/>
    </location>
</feature>
<dbReference type="AlphaFoldDB" id="A0A4R8IY79"/>
<evidence type="ECO:0000256" key="9">
    <source>
        <dbReference type="ARBA" id="ARBA00023098"/>
    </source>
</evidence>
<evidence type="ECO:0000256" key="5">
    <source>
        <dbReference type="ARBA" id="ARBA00022832"/>
    </source>
</evidence>
<keyword evidence="10" id="KW-0456">Lyase</keyword>
<dbReference type="InterPro" id="IPR001753">
    <property type="entry name" value="Enoyl-CoA_hydra/iso"/>
</dbReference>
<reference evidence="15 16" key="1">
    <citation type="submission" date="2019-03" db="EMBL/GenBank/DDBJ databases">
        <title>Genomic Encyclopedia of Type Strains, Phase IV (KMG-IV): sequencing the most valuable type-strain genomes for metagenomic binning, comparative biology and taxonomic classification.</title>
        <authorList>
            <person name="Goeker M."/>
        </authorList>
    </citation>
    <scope>NUCLEOTIDE SEQUENCE [LARGE SCALE GENOMIC DNA]</scope>
    <source>
        <strain evidence="15 16">DSM 16326</strain>
    </source>
</reference>
<dbReference type="PROSITE" id="PS00067">
    <property type="entry name" value="3HCDH"/>
    <property type="match status" value="1"/>
</dbReference>
<comment type="similarity">
    <text evidence="2">In the central section; belongs to the 3-hydroxyacyl-CoA dehydrogenase family.</text>
</comment>
<comment type="catalytic activity">
    <reaction evidence="12">
        <text>a (3S)-3-hydroxyacyl-CoA + NAD(+) = a 3-oxoacyl-CoA + NADH + H(+)</text>
        <dbReference type="Rhea" id="RHEA:22432"/>
        <dbReference type="ChEBI" id="CHEBI:15378"/>
        <dbReference type="ChEBI" id="CHEBI:57318"/>
        <dbReference type="ChEBI" id="CHEBI:57540"/>
        <dbReference type="ChEBI" id="CHEBI:57945"/>
        <dbReference type="ChEBI" id="CHEBI:90726"/>
        <dbReference type="EC" id="1.1.1.35"/>
    </reaction>
</comment>
<evidence type="ECO:0000256" key="10">
    <source>
        <dbReference type="ARBA" id="ARBA00023239"/>
    </source>
</evidence>
<dbReference type="GO" id="GO:0070403">
    <property type="term" value="F:NAD+ binding"/>
    <property type="evidence" value="ECO:0007669"/>
    <property type="project" value="InterPro"/>
</dbReference>
<evidence type="ECO:0000256" key="2">
    <source>
        <dbReference type="ARBA" id="ARBA00007005"/>
    </source>
</evidence>
<dbReference type="InterPro" id="IPR006180">
    <property type="entry name" value="3-OHacyl-CoA_DH_CS"/>
</dbReference>
<dbReference type="InterPro" id="IPR050136">
    <property type="entry name" value="FA_oxidation_alpha_subunit"/>
</dbReference>
<dbReference type="GO" id="GO:0016509">
    <property type="term" value="F:long-chain (3S)-3-hydroxyacyl-CoA dehydrogenase (NAD+) activity"/>
    <property type="evidence" value="ECO:0007669"/>
    <property type="project" value="TreeGrafter"/>
</dbReference>
<comment type="caution">
    <text evidence="15">The sequence shown here is derived from an EMBL/GenBank/DDBJ whole genome shotgun (WGS) entry which is preliminary data.</text>
</comment>
<dbReference type="SUPFAM" id="SSF48179">
    <property type="entry name" value="6-phosphogluconate dehydrogenase C-terminal domain-like"/>
    <property type="match status" value="2"/>
</dbReference>
<evidence type="ECO:0000313" key="16">
    <source>
        <dbReference type="Proteomes" id="UP000294914"/>
    </source>
</evidence>
<dbReference type="EC" id="4.2.1.17" evidence="4"/>
<comment type="similarity">
    <text evidence="3">In the N-terminal section; belongs to the enoyl-CoA hydratase/isomerase family.</text>
</comment>
<dbReference type="Gene3D" id="3.90.226.10">
    <property type="entry name" value="2-enoyl-CoA Hydratase, Chain A, domain 1"/>
    <property type="match status" value="1"/>
</dbReference>
<evidence type="ECO:0000313" key="15">
    <source>
        <dbReference type="EMBL" id="TDY02887.1"/>
    </source>
</evidence>
<keyword evidence="5" id="KW-0276">Fatty acid metabolism</keyword>
<evidence type="ECO:0000256" key="7">
    <source>
        <dbReference type="ARBA" id="ARBA00023002"/>
    </source>
</evidence>
<keyword evidence="9" id="KW-0443">Lipid metabolism</keyword>
<dbReference type="GO" id="GO:0004300">
    <property type="term" value="F:enoyl-CoA hydratase activity"/>
    <property type="evidence" value="ECO:0007669"/>
    <property type="project" value="UniProtKB-EC"/>
</dbReference>
<organism evidence="15 16">
    <name type="scientific">Thiohalophilus thiocyanatoxydans</name>
    <dbReference type="NCBI Taxonomy" id="381308"/>
    <lineage>
        <taxon>Bacteria</taxon>
        <taxon>Pseudomonadati</taxon>
        <taxon>Pseudomonadota</taxon>
        <taxon>Gammaproteobacteria</taxon>
        <taxon>Thiohalomonadales</taxon>
        <taxon>Thiohalophilaceae</taxon>
        <taxon>Thiohalophilus</taxon>
    </lineage>
</organism>
<dbReference type="Pfam" id="PF02737">
    <property type="entry name" value="3HCDH_N"/>
    <property type="match status" value="1"/>
</dbReference>
<dbReference type="FunFam" id="3.40.50.720:FF:000009">
    <property type="entry name" value="Fatty oxidation complex, alpha subunit"/>
    <property type="match status" value="1"/>
</dbReference>
<dbReference type="InterPro" id="IPR006176">
    <property type="entry name" value="3-OHacyl-CoA_DH_NAD-bd"/>
</dbReference>
<evidence type="ECO:0000256" key="8">
    <source>
        <dbReference type="ARBA" id="ARBA00023027"/>
    </source>
</evidence>
<keyword evidence="8" id="KW-0520">NAD</keyword>
<dbReference type="SUPFAM" id="SSF52096">
    <property type="entry name" value="ClpP/crotonase"/>
    <property type="match status" value="1"/>
</dbReference>
<dbReference type="Pfam" id="PF00378">
    <property type="entry name" value="ECH_1"/>
    <property type="match status" value="1"/>
</dbReference>
<dbReference type="Gene3D" id="1.10.1040.50">
    <property type="match status" value="1"/>
</dbReference>
<dbReference type="InterPro" id="IPR006108">
    <property type="entry name" value="3HC_DH_C"/>
</dbReference>
<dbReference type="UniPathway" id="UPA00659"/>
<evidence type="ECO:0000256" key="3">
    <source>
        <dbReference type="ARBA" id="ARBA00008750"/>
    </source>
</evidence>
<evidence type="ECO:0000256" key="11">
    <source>
        <dbReference type="ARBA" id="ARBA00023268"/>
    </source>
</evidence>
<dbReference type="PANTHER" id="PTHR43612:SF3">
    <property type="entry name" value="TRIFUNCTIONAL ENZYME SUBUNIT ALPHA, MITOCHONDRIAL"/>
    <property type="match status" value="1"/>
</dbReference>
<gene>
    <name evidence="15" type="ORF">EDC23_1271</name>
</gene>
<feature type="domain" description="3-hydroxyacyl-CoA dehydrogenase C-terminal" evidence="13">
    <location>
        <begin position="485"/>
        <end position="575"/>
    </location>
</feature>
<sequence length="677" mass="74948">MATTNYQNWHVVHDEQHIAWLHLDKANSSTNTLSADVLNELDEILNQLLSKPPRGVILLSDKSNGFIAGADVKEFTEFNDQGEAQAAIERGHTIVNKLEHLPCPTVALIHGFCLGGGLELSLACRYRIADEDPATRIGLPEVKLGIHPGFGGTVRSIETLGPLNALDLMLTGRTLSARAAKRMKLIQHAVPKRHLLNAATRTVLHPPAKQTLPFWMPWLNHKWLRPWLAKYMAKKVAAKAPRAHYPAPYALLDLWQNHFDDRQQMLKEEALSVARLIVGKTARNLVRVFQLQEQMKSLGRQIDYAPKQVHVIGAGVMGGDIAAWCAMQGFQVTIQDQKTEAIGRVIKAAHTLYKSKLKARIAINGAMDRLIPDPHGHGLKRADIVIEAIFEDVQVKQDLLRDIEPKLPEHALIATNTSSIPLEKLATALNKPQRLVGLHFFNPVAKMPLVEIVHGQQTSEESVNQAGSFTKSIRKLPLPVASKPGFLVNRVLMPYLMEAVTLADEGIPLKVIDDEAVKFGMPMGPIELADTVGLDICLKVAEILSESMEIQVPEALRTLVNKGNLGKKSGQGFYTFKKGKPVKPKPDKSYTPPADIQDRMILRLINEAVACLRDKVIDDADLADAGVIFGTGFAPFRGGPLQYANSRGYEQVEKMLSQLQQRYGPRFTPDSGWSQFH</sequence>
<evidence type="ECO:0000256" key="6">
    <source>
        <dbReference type="ARBA" id="ARBA00022963"/>
    </source>
</evidence>
<evidence type="ECO:0000259" key="14">
    <source>
        <dbReference type="Pfam" id="PF02737"/>
    </source>
</evidence>
<accession>A0A4R8IY79</accession>
<keyword evidence="11" id="KW-0511">Multifunctional enzyme</keyword>
<dbReference type="EMBL" id="SOQX01000002">
    <property type="protein sequence ID" value="TDY02887.1"/>
    <property type="molecule type" value="Genomic_DNA"/>
</dbReference>
<proteinExistence type="inferred from homology"/>
<dbReference type="Gene3D" id="3.40.50.720">
    <property type="entry name" value="NAD(P)-binding Rossmann-like Domain"/>
    <property type="match status" value="1"/>
</dbReference>
<dbReference type="GO" id="GO:0006635">
    <property type="term" value="P:fatty acid beta-oxidation"/>
    <property type="evidence" value="ECO:0007669"/>
    <property type="project" value="UniProtKB-UniPathway"/>
</dbReference>